<dbReference type="GO" id="GO:0006281">
    <property type="term" value="P:DNA repair"/>
    <property type="evidence" value="ECO:0007669"/>
    <property type="project" value="InterPro"/>
</dbReference>
<organism evidence="1 2">
    <name type="scientific">Bacteroides reticulotermitis</name>
    <dbReference type="NCBI Taxonomy" id="1133319"/>
    <lineage>
        <taxon>Bacteria</taxon>
        <taxon>Pseudomonadati</taxon>
        <taxon>Bacteroidota</taxon>
        <taxon>Bacteroidia</taxon>
        <taxon>Bacteroidales</taxon>
        <taxon>Bacteroidaceae</taxon>
        <taxon>Bacteroides</taxon>
    </lineage>
</organism>
<dbReference type="GO" id="GO:0006310">
    <property type="term" value="P:DNA recombination"/>
    <property type="evidence" value="ECO:0007669"/>
    <property type="project" value="InterPro"/>
</dbReference>
<dbReference type="AlphaFoldDB" id="A0A840D0E6"/>
<name>A0A840D0E6_9BACE</name>
<accession>A0A840D0E6</accession>
<dbReference type="GO" id="GO:0000287">
    <property type="term" value="F:magnesium ion binding"/>
    <property type="evidence" value="ECO:0007669"/>
    <property type="project" value="InterPro"/>
</dbReference>
<dbReference type="Proteomes" id="UP000560658">
    <property type="component" value="Unassembled WGS sequence"/>
</dbReference>
<evidence type="ECO:0000313" key="1">
    <source>
        <dbReference type="EMBL" id="MBB4043858.1"/>
    </source>
</evidence>
<protein>
    <submittedName>
        <fullName evidence="1">Uncharacterized protein</fullName>
    </submittedName>
</protein>
<comment type="caution">
    <text evidence="1">The sequence shown here is derived from an EMBL/GenBank/DDBJ whole genome shotgun (WGS) entry which is preliminary data.</text>
</comment>
<dbReference type="InterPro" id="IPR036614">
    <property type="entry name" value="RusA-like_sf"/>
</dbReference>
<keyword evidence="2" id="KW-1185">Reference proteome</keyword>
<gene>
    <name evidence="1" type="ORF">GGR06_001644</name>
</gene>
<proteinExistence type="predicted"/>
<sequence>MVRINIKPMSVNDAWKGRRFRTDEYKRYQNNLLWLLPKIKLPPPPYELYFKFGFSSKLSDWDNPIKPTQDILSNKYGFNDKLIRRAVVETEIVPKGKEYIEFEFKTLENKQDERDQ</sequence>
<dbReference type="EMBL" id="JACIER010000005">
    <property type="protein sequence ID" value="MBB4043858.1"/>
    <property type="molecule type" value="Genomic_DNA"/>
</dbReference>
<dbReference type="SUPFAM" id="SSF103084">
    <property type="entry name" value="Holliday junction resolvase RusA"/>
    <property type="match status" value="1"/>
</dbReference>
<reference evidence="1" key="1">
    <citation type="submission" date="2020-08" db="EMBL/GenBank/DDBJ databases">
        <title>Genomic Encyclopedia of Type Strains, Phase IV (KMG-IV): sequencing the most valuable type-strain genomes for metagenomic binning, comparative biology and taxonomic classification.</title>
        <authorList>
            <person name="Goeker M."/>
        </authorList>
    </citation>
    <scope>NUCLEOTIDE SEQUENCE [LARGE SCALE GENOMIC DNA]</scope>
    <source>
        <strain evidence="1">DSM 105720</strain>
    </source>
</reference>
<dbReference type="Gene3D" id="3.30.1330.70">
    <property type="entry name" value="Holliday junction resolvase RusA"/>
    <property type="match status" value="1"/>
</dbReference>
<evidence type="ECO:0000313" key="2">
    <source>
        <dbReference type="Proteomes" id="UP000560658"/>
    </source>
</evidence>